<feature type="compositionally biased region" description="Basic and acidic residues" evidence="2">
    <location>
        <begin position="150"/>
        <end position="166"/>
    </location>
</feature>
<feature type="region of interest" description="Disordered" evidence="2">
    <location>
        <begin position="3362"/>
        <end position="3466"/>
    </location>
</feature>
<feature type="compositionally biased region" description="Basic and acidic residues" evidence="2">
    <location>
        <begin position="180"/>
        <end position="189"/>
    </location>
</feature>
<dbReference type="PROSITE" id="PS51089">
    <property type="entry name" value="HP"/>
    <property type="match status" value="1"/>
</dbReference>
<feature type="compositionally biased region" description="Basic and acidic residues" evidence="2">
    <location>
        <begin position="2062"/>
        <end position="2073"/>
    </location>
</feature>
<feature type="compositionally biased region" description="Low complexity" evidence="2">
    <location>
        <begin position="2409"/>
        <end position="2421"/>
    </location>
</feature>
<organism evidence="4 5">
    <name type="scientific">Acanthaster planci</name>
    <name type="common">Crown-of-thorns starfish</name>
    <dbReference type="NCBI Taxonomy" id="133434"/>
    <lineage>
        <taxon>Eukaryota</taxon>
        <taxon>Metazoa</taxon>
        <taxon>Echinodermata</taxon>
        <taxon>Eleutherozoa</taxon>
        <taxon>Asterozoa</taxon>
        <taxon>Asteroidea</taxon>
        <taxon>Valvatacea</taxon>
        <taxon>Valvatida</taxon>
        <taxon>Acanthasteridae</taxon>
        <taxon>Acanthaster</taxon>
    </lineage>
</organism>
<feature type="compositionally biased region" description="Polar residues" evidence="2">
    <location>
        <begin position="693"/>
        <end position="714"/>
    </location>
</feature>
<dbReference type="SMART" id="SM00262">
    <property type="entry name" value="GEL"/>
    <property type="match status" value="4"/>
</dbReference>
<dbReference type="Pfam" id="PF00626">
    <property type="entry name" value="Gelsolin"/>
    <property type="match status" value="2"/>
</dbReference>
<feature type="compositionally biased region" description="Low complexity" evidence="2">
    <location>
        <begin position="1892"/>
        <end position="1902"/>
    </location>
</feature>
<dbReference type="GO" id="GO:0015629">
    <property type="term" value="C:actin cytoskeleton"/>
    <property type="evidence" value="ECO:0007669"/>
    <property type="project" value="TreeGrafter"/>
</dbReference>
<feature type="compositionally biased region" description="Basic and acidic residues" evidence="2">
    <location>
        <begin position="2829"/>
        <end position="2852"/>
    </location>
</feature>
<feature type="compositionally biased region" description="Basic and acidic residues" evidence="2">
    <location>
        <begin position="1956"/>
        <end position="1981"/>
    </location>
</feature>
<feature type="compositionally biased region" description="Basic and acidic residues" evidence="2">
    <location>
        <begin position="1907"/>
        <end position="1926"/>
    </location>
</feature>
<feature type="region of interest" description="Disordered" evidence="2">
    <location>
        <begin position="1352"/>
        <end position="1525"/>
    </location>
</feature>
<feature type="compositionally biased region" description="Basic and acidic residues" evidence="2">
    <location>
        <begin position="326"/>
        <end position="345"/>
    </location>
</feature>
<feature type="compositionally biased region" description="Basic and acidic residues" evidence="2">
    <location>
        <begin position="1838"/>
        <end position="1853"/>
    </location>
</feature>
<reference evidence="5" key="1">
    <citation type="submission" date="2025-08" db="UniProtKB">
        <authorList>
            <consortium name="RefSeq"/>
        </authorList>
    </citation>
    <scope>IDENTIFICATION</scope>
</reference>
<dbReference type="GO" id="GO:0005546">
    <property type="term" value="F:phosphatidylinositol-4,5-bisphosphate binding"/>
    <property type="evidence" value="ECO:0007669"/>
    <property type="project" value="TreeGrafter"/>
</dbReference>
<feature type="compositionally biased region" description="Polar residues" evidence="2">
    <location>
        <begin position="2585"/>
        <end position="2604"/>
    </location>
</feature>
<feature type="compositionally biased region" description="Basic and acidic residues" evidence="2">
    <location>
        <begin position="2337"/>
        <end position="2366"/>
    </location>
</feature>
<feature type="compositionally biased region" description="Basic residues" evidence="2">
    <location>
        <begin position="1356"/>
        <end position="1365"/>
    </location>
</feature>
<dbReference type="PANTHER" id="PTHR11977:SF45">
    <property type="entry name" value="SUPERVILLIN"/>
    <property type="match status" value="1"/>
</dbReference>
<feature type="compositionally biased region" description="Basic and acidic residues" evidence="2">
    <location>
        <begin position="1024"/>
        <end position="1036"/>
    </location>
</feature>
<evidence type="ECO:0000256" key="2">
    <source>
        <dbReference type="SAM" id="MobiDB-lite"/>
    </source>
</evidence>
<dbReference type="SMART" id="SM00153">
    <property type="entry name" value="VHP"/>
    <property type="match status" value="1"/>
</dbReference>
<feature type="compositionally biased region" description="Low complexity" evidence="2">
    <location>
        <begin position="1935"/>
        <end position="1944"/>
    </location>
</feature>
<feature type="compositionally biased region" description="Basic and acidic residues" evidence="2">
    <location>
        <begin position="2932"/>
        <end position="3039"/>
    </location>
</feature>
<dbReference type="Pfam" id="PF02209">
    <property type="entry name" value="VHP"/>
    <property type="match status" value="1"/>
</dbReference>
<feature type="region of interest" description="Disordered" evidence="2">
    <location>
        <begin position="3301"/>
        <end position="3329"/>
    </location>
</feature>
<feature type="compositionally biased region" description="Polar residues" evidence="2">
    <location>
        <begin position="347"/>
        <end position="360"/>
    </location>
</feature>
<feature type="compositionally biased region" description="Basic and acidic residues" evidence="2">
    <location>
        <begin position="388"/>
        <end position="399"/>
    </location>
</feature>
<evidence type="ECO:0000313" key="5">
    <source>
        <dbReference type="RefSeq" id="XP_022111782.1"/>
    </source>
</evidence>
<feature type="compositionally biased region" description="Polar residues" evidence="2">
    <location>
        <begin position="102"/>
        <end position="115"/>
    </location>
</feature>
<feature type="region of interest" description="Disordered" evidence="2">
    <location>
        <begin position="539"/>
        <end position="585"/>
    </location>
</feature>
<feature type="region of interest" description="Disordered" evidence="2">
    <location>
        <begin position="875"/>
        <end position="956"/>
    </location>
</feature>
<feature type="region of interest" description="Disordered" evidence="2">
    <location>
        <begin position="2321"/>
        <end position="2623"/>
    </location>
</feature>
<dbReference type="PANTHER" id="PTHR11977">
    <property type="entry name" value="VILLIN"/>
    <property type="match status" value="1"/>
</dbReference>
<feature type="compositionally biased region" description="Polar residues" evidence="2">
    <location>
        <begin position="1455"/>
        <end position="1466"/>
    </location>
</feature>
<feature type="compositionally biased region" description="Basic and acidic residues" evidence="2">
    <location>
        <begin position="2566"/>
        <end position="2578"/>
    </location>
</feature>
<feature type="compositionally biased region" description="Low complexity" evidence="2">
    <location>
        <begin position="1703"/>
        <end position="1726"/>
    </location>
</feature>
<feature type="compositionally biased region" description="Polar residues" evidence="2">
    <location>
        <begin position="924"/>
        <end position="947"/>
    </location>
</feature>
<feature type="region of interest" description="Disordered" evidence="2">
    <location>
        <begin position="1131"/>
        <end position="1151"/>
    </location>
</feature>
<dbReference type="GO" id="GO:0051016">
    <property type="term" value="P:barbed-end actin filament capping"/>
    <property type="evidence" value="ECO:0007669"/>
    <property type="project" value="TreeGrafter"/>
</dbReference>
<feature type="region of interest" description="Disordered" evidence="2">
    <location>
        <begin position="180"/>
        <end position="486"/>
    </location>
</feature>
<feature type="compositionally biased region" description="Basic and acidic residues" evidence="2">
    <location>
        <begin position="3097"/>
        <end position="3109"/>
    </location>
</feature>
<dbReference type="GO" id="GO:0005737">
    <property type="term" value="C:cytoplasm"/>
    <property type="evidence" value="ECO:0007669"/>
    <property type="project" value="TreeGrafter"/>
</dbReference>
<dbReference type="InterPro" id="IPR007122">
    <property type="entry name" value="Villin/Gelsolin"/>
</dbReference>
<feature type="compositionally biased region" description="Low complexity" evidence="2">
    <location>
        <begin position="361"/>
        <end position="372"/>
    </location>
</feature>
<dbReference type="KEGG" id="aplc:110991023"/>
<feature type="compositionally biased region" description="Basic and acidic residues" evidence="2">
    <location>
        <begin position="3401"/>
        <end position="3433"/>
    </location>
</feature>
<evidence type="ECO:0000259" key="3">
    <source>
        <dbReference type="PROSITE" id="PS51089"/>
    </source>
</evidence>
<dbReference type="InterPro" id="IPR036886">
    <property type="entry name" value="Villin_headpiece_dom_sf"/>
</dbReference>
<feature type="region of interest" description="Disordered" evidence="2">
    <location>
        <begin position="1274"/>
        <end position="1297"/>
    </location>
</feature>
<dbReference type="GO" id="GO:0051014">
    <property type="term" value="P:actin filament severing"/>
    <property type="evidence" value="ECO:0007669"/>
    <property type="project" value="TreeGrafter"/>
</dbReference>
<accession>A0A8B8A336</accession>
<feature type="compositionally biased region" description="Basic and acidic residues" evidence="2">
    <location>
        <begin position="2650"/>
        <end position="2669"/>
    </location>
</feature>
<feature type="compositionally biased region" description="Polar residues" evidence="2">
    <location>
        <begin position="2367"/>
        <end position="2387"/>
    </location>
</feature>
<feature type="compositionally biased region" description="Low complexity" evidence="2">
    <location>
        <begin position="3451"/>
        <end position="3460"/>
    </location>
</feature>
<dbReference type="InterPro" id="IPR003128">
    <property type="entry name" value="Villin_headpiece"/>
</dbReference>
<feature type="compositionally biased region" description="Polar residues" evidence="2">
    <location>
        <begin position="270"/>
        <end position="290"/>
    </location>
</feature>
<dbReference type="GO" id="GO:0008154">
    <property type="term" value="P:actin polymerization or depolymerization"/>
    <property type="evidence" value="ECO:0007669"/>
    <property type="project" value="TreeGrafter"/>
</dbReference>
<feature type="compositionally biased region" description="Low complexity" evidence="2">
    <location>
        <begin position="224"/>
        <end position="234"/>
    </location>
</feature>
<feature type="compositionally biased region" description="Polar residues" evidence="2">
    <location>
        <begin position="820"/>
        <end position="844"/>
    </location>
</feature>
<name>A0A8B8A336_ACAPL</name>
<keyword evidence="4" id="KW-1185">Reference proteome</keyword>
<dbReference type="CDD" id="cd11289">
    <property type="entry name" value="gelsolin_S2_like"/>
    <property type="match status" value="1"/>
</dbReference>
<feature type="compositionally biased region" description="Basic and acidic residues" evidence="2">
    <location>
        <begin position="259"/>
        <end position="269"/>
    </location>
</feature>
<dbReference type="Gene3D" id="1.10.950.10">
    <property type="entry name" value="Villin headpiece domain"/>
    <property type="match status" value="1"/>
</dbReference>
<dbReference type="SUPFAM" id="SSF55753">
    <property type="entry name" value="Actin depolymerizing proteins"/>
    <property type="match status" value="5"/>
</dbReference>
<feature type="compositionally biased region" description="Basic and acidic residues" evidence="2">
    <location>
        <begin position="427"/>
        <end position="444"/>
    </location>
</feature>
<protein>
    <submittedName>
        <fullName evidence="5">Uncharacterized protein LOC110991023 isoform X1</fullName>
    </submittedName>
</protein>
<dbReference type="Gene3D" id="3.40.20.10">
    <property type="entry name" value="Severin"/>
    <property type="match status" value="5"/>
</dbReference>
<dbReference type="GeneID" id="110991023"/>
<dbReference type="RefSeq" id="XP_022111782.1">
    <property type="nucleotide sequence ID" value="XM_022256090.1"/>
</dbReference>
<evidence type="ECO:0000256" key="1">
    <source>
        <dbReference type="ARBA" id="ARBA00008418"/>
    </source>
</evidence>
<dbReference type="InterPro" id="IPR007123">
    <property type="entry name" value="Gelsolin-like_dom"/>
</dbReference>
<feature type="region of interest" description="Disordered" evidence="2">
    <location>
        <begin position="1597"/>
        <end position="1657"/>
    </location>
</feature>
<feature type="compositionally biased region" description="Basic and acidic residues" evidence="2">
    <location>
        <begin position="3126"/>
        <end position="3138"/>
    </location>
</feature>
<feature type="compositionally biased region" description="Polar residues" evidence="2">
    <location>
        <begin position="630"/>
        <end position="647"/>
    </location>
</feature>
<sequence length="4426" mass="495300">MGYVFLYHWHHEVKSKIFVSLTQQQMDRAYESDRESRGQSRTRGEVIPQRSRKIDDLIFDWSDRERSAIVVEAEDILENSLHGILSPRENKKSVHKGKSEPNGMSSLERQASYSDGGNGDQPRARYQHQYEQRPLYFDNPKTKRSHSAGRHSEQSEHHRDDYFRRDDHIQSRLDREFRGAEHDWSEKSNRSGRSQEYNPPYPRHTQVLSSQNTEQHQRPTFERSTSSTGTSSSGQYLPGPPKPPRRQQSLNRIHIPSGPDHDEEPRSPSDSEFFSTSPESGSPKHWQTSPLIEPQRGFAIVGVPGVSRDLKPNQQLPPRMARNRNRSQEKIPTDHEYPQRRERTRSPALSSQPRQPNITRQSSVPVSHSQPQNLPRKQYVQRAASLGRRSDSHTLRDTESYPSHRRPTKASPDPRPKMTGTHPRGRLVSERKSGHSVRKPEQDWRSQSMNDPEKVQRRKISSPEQSSYMDSRQTERRGSAPLINTETFVVQDKQTAVYASPQYKAQPAVSARKSGLGALLIADKDHDKVTVDSVSWVQQTSNDYSSKPGYISDSGISSLREVPSEPKAKPSGPLKQGHPSSSWEWDYSVKPDVAFREDTAQYQLYGDGPLEYPSHGSNKEKRAQLPKPSSFEQQSSANYPGWQNSVSPPYKSYSLDRKYVEQPIRRHPRKEVIRSSPPDSPDPNWRSDVGHDISSQHSLLTQQSNQYSSRQQDSLPDRAFTKNAVESIEQTWVQYQQDEINHPEVYTTKVSHYDQPKRHYSAGHVSPAGSPNYSSKNGQFVKAYPNRYTTEMVHTDSEPAIDGGEAYWGMESRKPPQRFSYHQSSLDNVPSYRSSPNSENSTVGLRNKSPVYYERSYDQRVYSSPPAMELHEDRIQKEDKSTSQYAPPVERQSRYDRLKQHAGTQKHARSAGGDHDSQRRSKSLTRLSNSDKIPSSTELAQKSLQSKSTDDLEELKKKGVSRGAALFIRMMQQASMEEDDYDLSIVEPVAIDSYVGTPRLFQPQITKTGEPILESSRLVTSPDSDSKASADSDARLKSPMSNEEPLLAANVVSPVAMASPPPKAESSDVSPFSNQEVSAVWSEKQDKRKQAHAVDKLSSSSSSPTKLDSDAEPFKKVRLGKQEVPIEWLVKQQNLKPTPGSEKRLGSPTKLKTSDFEFMPLTFQYGNQEKYAENATKFDNRKRTPIVENPKILPTSGHVPNSEPVLPVSHHSSQQVPPHLSKKLEEENHSPSFEKSPGSPTKLKSPDLESVLTVRRGKQEVPVEWVEVLEHLRAKTQSQSSGPLSPKGRHAKDKTASADFEDALSELEHMYSVLDEEADDLIFGKNYRSFDQRIAELPPALQKRLKDLKEYAISQRNKRRARRERAKSDLALKTRVPPSRTPTAGQKKQEFPPYRTSGGAGKPSKSAPVDAPVPLKTSDKRQWALNHSNRKEESSSDEASTQPRSPYHLYRRPKSSNNLGFHSDSSPDLLRRPNIKSPSSSEKPEKKAILPTRKHKSYFETITGLPLPEYKPGAKSNTTKPRKPAQDALNHNIVQEVVNKSSVADVKASPAMLEKLETGSRLSVDSVSTVDSFQLSQPFEDMSSEYYRMSSDHKIEMTSDGHISPSQQSSSMESLVLSVVSPGGGPSKRATKQAREDSTAGEHKYGEKDAASRGPVPLATFDEDLDLPVLVDIPDQSLNSAIAHTRYRHSSQESYEEERESEGISSDTGSSVKSSTLSKGKLSKTVRPVAKLRKRYSAPKPSKCETSAEKFSRFLEKRYSFHSTDSEPEMSGRSQVKRNENSHDTSTGRASSRYGLHATETSLSDAPKRGSGERGYGSRAKEGSGIGESVPSRYTRPPRHDKEKVDSIRDEYLSGKAANGEITRVPRYSRARASTAIGDKTVETGISQTVVDSLTRARSSSDSSEDPESRRERIAKYKEQRRKELASKYGLKDGSTTAASSDSDPSLARYRRDRKTRPEETRIPIHDSSTERGDSRRKSSHDSSLPSSPRSPKSIEEPVVTRSPAHEQEYQSPSRDAPQDAGVGQSQHSDSVSSACSETRVRKDSTISAETQQLVDTLEASRAARRERMRRSVSDVSTDATERIIARHRSRKGSTTSEDGDVFISPVKTKDERAARTPVGDSDSPGSSPVASAERLRSKSEPVDPAVLTAARAYRPAAPEESKPTPERGVSTKQSRSRSRRQNVYITAAQIKEASAIGQKMVERKLSLTGSPQPPTSPSTSDSSDTVRKEPVSATPAVSSPQEVDKPEPKNASPATEAQVSKSPPRVGPDPSDDSVRADTSKQYTVDSVGPTTRHKNGSAIGDTAVSKHISENFSKVKDGKVVSSKALKSPSPRVTSPEKLESKKRTQQERRSPEKKTNRSPEKTSKVIQRTQYVSSMDTDGGSSSKVHLKRPQIPQVLNEGRKRRDSNGSSSSLSEGTLSPTHRLAKAKGSDSDSRTSSPTLSPVHKPNRKIPEPSSRIQELAKPRRVETKKETTPNGGDCKKPERRTPTSPEKKFKARTDITIHLRSENGVVAERNKGRDSPKLKEPKEVIIMPKTAQKPPMSKEKVPPPVKTKVGAKQTPKVEASKQAKPVKDTPKVASKMQGKSSSSETKGNAVKHQTSFKSRKSPETSEPTDVKKVALATKDNELMAVMRARALSLKDSDEEEELQGKQEDVSKDQDQKPEDVIKVPVAQRLQVFKSAEKLDVKPPMPPTSPGSPKSPKSPRRSSQIKVEPAEAESQSPTMRPTERSSEAETESDELAKLTVSEKKQMFTQISKQKDEEAEKAKPRRRFHRVRHSERSQTQPVTPEEFSSATTLANLSASDGTSAGTEAKEAEVDEDDASRLSLAEKMKLFHKKAEIDRPPPKVEAPKRKRRTDSRFKTQPVTSDEVKKATGISPLVRSFTRPPDEITGLPLSEQIALVYGSSERLERRTSLKEEMHPASVGSEASSLEKKGILKEPSFEKADSSSDEPPKGILKSDSEVSHDKPQKGRSILKSDDTATVHSDPEVRSILKDRAESQSRDIEETKSILRRDSRQEKDDTDSDRVEKSILKKDSTSTKPPLQCIMRKSPDTISGGGQMDAVKPKESPRRSALKDNSQDADVDSMSAKPPLPKDSQRRSSLKKQDSQDTDLDSESAKPSVLKDSPRKAALKKGDSQDADVDSGTDDPVKRKSGLATEQLRLRKAKTNLRAEGYSSSDSDTEVRARARSTPIPTVTPSPPAVEIRTVKKKELPPLDITKKRSKSPSDKGAKNVQERVLSPRRLKSPDPGRYKTQPVTPEEMAKVRQLTEPVKTSGSIAERLSALQKSGQEDWQKRINKYNDSPRSNLKDFLKVPGSESSRLTDDDPDLASCSISKRMELIQNSQTSWKKRVEEKDVTQFTVSGKMSKAGKEVVETSPQLKRAGSARVKRGGSFRGRVTLGDKKEADGKGTETKEPQDKEKNGSDGNEDRSESTSSKTISVSGKQPEGQSSSTNATTTESESESGFRIVKKKIAIMKPDDKTFAEFFSSSSTIVTETAMVPKDRKASLDDVALSDFDALSEVPLPKLTAMSRNRMSLRPKRRAHGAKNPIRALKTRSNIVTEYEEVKKEVIETQTVDRTAVMRSRRVELSSQSRLHQSARKGLASKEDISKGLQKLQKVKDVREMEGKLSRLLPYKDLMLLHIKGRRFVQVRLIEPSAEMLNTGDCFVLVTPKECFLWIGEYSNVIERSKASEIAQFIQTTRDLGCKAPSVVTIEESKGRPLGSSRDWKRFIEILGGKDDIKDIARADEDELHEIYITETNMVYKVEGESLVPCDDYWGSPPKFSMLNTNEIYVFDFGSELYIWQGKQTSSKERQTAAKLAEIVWQRGYDYREFDINPLWPGHSQKPMHSEDRPEWALFGKTTEHMETVLFQNKFIDWPSETRIIKVKTNEEEQKPEAAPELVPYDAAKMIHPSKESNHLILENTNLGRGKGSSSSKAATGTAHFEKIDQRGNEITTLSVVVWHVLEYEHSILPQESFGQFHEGDTYVVRWQYRVESTGMRDLKGNISRRGQGHGRERCAYFFWQGLGSTINEKGASALMTVELDEERGPQRQVIQGKEPPAFLQLFDGRMVVHIGKREDEETNTTGPNRLYCVRSEHTEEGLLAETQCKASQLRSRTSYVLLNLKDSINKAAICVWHGAKSPKATRAVAVHAANMLKTNKPLEMGLTSDWEVSIEEMEEGHETGTFKKILGVDRSAYDSAIGDPLVYNYTPRLFHLTSKSGVFVATEILNQSRSEEAFTPYPFLQTDLYGASQPAQFLFDNHYEVYLWQGWWPEDQDKKTGSAKMRWDIDRRCAMETVMAYCKEKGRKSPPKAYLVYAGLEPLTFINLFPWWTIDEDVAEINKKDGKSGDRAILVSEVLEKLTKAQYTFAELQKRPLPDGVDPLKLETYLSLEEFKEKLNMDKEDFYKMPSWKQLKIKKEVGLF</sequence>
<feature type="compositionally biased region" description="Basic and acidic residues" evidence="2">
    <location>
        <begin position="3065"/>
        <end position="3080"/>
    </location>
</feature>
<feature type="compositionally biased region" description="Low complexity" evidence="2">
    <location>
        <begin position="2794"/>
        <end position="2805"/>
    </location>
</feature>
<feature type="compositionally biased region" description="Basic and acidic residues" evidence="2">
    <location>
        <begin position="1633"/>
        <end position="1651"/>
    </location>
</feature>
<feature type="compositionally biased region" description="Basic and acidic residues" evidence="2">
    <location>
        <begin position="2759"/>
        <end position="2768"/>
    </location>
</feature>
<feature type="compositionally biased region" description="Polar residues" evidence="2">
    <location>
        <begin position="462"/>
        <end position="471"/>
    </location>
</feature>
<gene>
    <name evidence="5" type="primary">LOC110991023</name>
</gene>
<dbReference type="Proteomes" id="UP000694845">
    <property type="component" value="Unplaced"/>
</dbReference>
<feature type="region of interest" description="Disordered" evidence="2">
    <location>
        <begin position="1176"/>
        <end position="1251"/>
    </location>
</feature>
<feature type="compositionally biased region" description="Basic and acidic residues" evidence="2">
    <location>
        <begin position="2909"/>
        <end position="2922"/>
    </location>
</feature>
<feature type="compositionally biased region" description="Basic residues" evidence="2">
    <location>
        <begin position="2769"/>
        <end position="2779"/>
    </location>
</feature>
<feature type="region of interest" description="Disordered" evidence="2">
    <location>
        <begin position="605"/>
        <end position="716"/>
    </location>
</feature>
<dbReference type="InterPro" id="IPR029006">
    <property type="entry name" value="ADF-H/Gelsolin-like_dom_sf"/>
</dbReference>
<feature type="compositionally biased region" description="Basic and acidic residues" evidence="2">
    <location>
        <begin position="2741"/>
        <end position="2752"/>
    </location>
</feature>
<dbReference type="GO" id="GO:0051015">
    <property type="term" value="F:actin filament binding"/>
    <property type="evidence" value="ECO:0007669"/>
    <property type="project" value="InterPro"/>
</dbReference>
<feature type="compositionally biased region" description="Basic and acidic residues" evidence="2">
    <location>
        <begin position="1742"/>
        <end position="1759"/>
    </location>
</feature>
<evidence type="ECO:0000313" key="4">
    <source>
        <dbReference type="Proteomes" id="UP000694845"/>
    </source>
</evidence>
<feature type="compositionally biased region" description="Polar residues" evidence="2">
    <location>
        <begin position="2253"/>
        <end position="2262"/>
    </location>
</feature>
<feature type="compositionally biased region" description="Low complexity" evidence="2">
    <location>
        <begin position="2119"/>
        <end position="2133"/>
    </location>
</feature>
<feature type="region of interest" description="Disordered" evidence="2">
    <location>
        <begin position="1076"/>
        <end position="1114"/>
    </location>
</feature>
<feature type="compositionally biased region" description="Basic and acidic residues" evidence="2">
    <location>
        <begin position="654"/>
        <end position="664"/>
    </location>
</feature>
<feature type="region of interest" description="Disordered" evidence="2">
    <location>
        <begin position="817"/>
        <end position="847"/>
    </location>
</feature>
<feature type="compositionally biased region" description="Basic and acidic residues" evidence="2">
    <location>
        <begin position="2516"/>
        <end position="2531"/>
    </location>
</feature>
<proteinExistence type="inferred from homology"/>
<feature type="compositionally biased region" description="Low complexity" evidence="2">
    <location>
        <begin position="1604"/>
        <end position="1621"/>
    </location>
</feature>
<dbReference type="OrthoDB" id="28894at2759"/>
<dbReference type="SUPFAM" id="SSF47050">
    <property type="entry name" value="VHP, Villin headpiece domain"/>
    <property type="match status" value="1"/>
</dbReference>
<feature type="compositionally biased region" description="Low complexity" evidence="2">
    <location>
        <begin position="3434"/>
        <end position="3443"/>
    </location>
</feature>
<comment type="similarity">
    <text evidence="1">Belongs to the villin/gelsolin family.</text>
</comment>
<feature type="region of interest" description="Disordered" evidence="2">
    <location>
        <begin position="1685"/>
        <end position="2304"/>
    </location>
</feature>
<feature type="compositionally biased region" description="Basic and acidic residues" evidence="2">
    <location>
        <begin position="3207"/>
        <end position="3236"/>
    </location>
</feature>
<dbReference type="CDD" id="cd11293">
    <property type="entry name" value="gelsolin_S4_like"/>
    <property type="match status" value="1"/>
</dbReference>
<feature type="region of interest" description="Disordered" evidence="2">
    <location>
        <begin position="1006"/>
        <end position="1042"/>
    </location>
</feature>
<feature type="compositionally biased region" description="Basic and acidic residues" evidence="2">
    <location>
        <begin position="2462"/>
        <end position="2509"/>
    </location>
</feature>
<feature type="domain" description="HP" evidence="3">
    <location>
        <begin position="4363"/>
        <end position="4426"/>
    </location>
</feature>
<feature type="region of interest" description="Disordered" evidence="2">
    <location>
        <begin position="88"/>
        <end position="166"/>
    </location>
</feature>
<feature type="compositionally biased region" description="Low complexity" evidence="2">
    <location>
        <begin position="1982"/>
        <end position="1992"/>
    </location>
</feature>
<feature type="compositionally biased region" description="Basic and acidic residues" evidence="2">
    <location>
        <begin position="2608"/>
        <end position="2620"/>
    </location>
</feature>
<feature type="region of interest" description="Disordered" evidence="2">
    <location>
        <begin position="2637"/>
        <end position="3278"/>
    </location>
</feature>
<feature type="compositionally biased region" description="Polar residues" evidence="2">
    <location>
        <begin position="2046"/>
        <end position="2055"/>
    </location>
</feature>
<feature type="compositionally biased region" description="Basic and acidic residues" evidence="2">
    <location>
        <begin position="1083"/>
        <end position="1095"/>
    </location>
</feature>
<feature type="compositionally biased region" description="Polar residues" evidence="2">
    <location>
        <begin position="2024"/>
        <end position="2037"/>
    </location>
</feature>